<evidence type="ECO:0000256" key="5">
    <source>
        <dbReference type="ARBA" id="ARBA00022645"/>
    </source>
</evidence>
<evidence type="ECO:0000256" key="11">
    <source>
        <dbReference type="ARBA" id="ARBA00023316"/>
    </source>
</evidence>
<dbReference type="InterPro" id="IPR012338">
    <property type="entry name" value="Beta-lactam/transpept-like"/>
</dbReference>
<evidence type="ECO:0000256" key="16">
    <source>
        <dbReference type="SAM" id="Phobius"/>
    </source>
</evidence>
<evidence type="ECO:0000256" key="7">
    <source>
        <dbReference type="ARBA" id="ARBA00022729"/>
    </source>
</evidence>
<evidence type="ECO:0000256" key="15">
    <source>
        <dbReference type="RuleBase" id="RU004016"/>
    </source>
</evidence>
<keyword evidence="16" id="KW-0472">Membrane</keyword>
<dbReference type="GO" id="GO:0006508">
    <property type="term" value="P:proteolysis"/>
    <property type="evidence" value="ECO:0007669"/>
    <property type="project" value="UniProtKB-KW"/>
</dbReference>
<keyword evidence="11" id="KW-0961">Cell wall biogenesis/degradation</keyword>
<dbReference type="PANTHER" id="PTHR21581">
    <property type="entry name" value="D-ALANYL-D-ALANINE CARBOXYPEPTIDASE"/>
    <property type="match status" value="1"/>
</dbReference>
<dbReference type="GO" id="GO:0008360">
    <property type="term" value="P:regulation of cell shape"/>
    <property type="evidence" value="ECO:0007669"/>
    <property type="project" value="UniProtKB-KW"/>
</dbReference>
<dbReference type="InterPro" id="IPR001967">
    <property type="entry name" value="Peptidase_S11_N"/>
</dbReference>
<dbReference type="AlphaFoldDB" id="A0A1L8CWJ6"/>
<keyword evidence="16" id="KW-0812">Transmembrane</keyword>
<dbReference type="Pfam" id="PF00768">
    <property type="entry name" value="Peptidase_S11"/>
    <property type="match status" value="1"/>
</dbReference>
<dbReference type="OrthoDB" id="9791132at2"/>
<keyword evidence="6" id="KW-0645">Protease</keyword>
<dbReference type="GO" id="GO:0009002">
    <property type="term" value="F:serine-type D-Ala-D-Ala carboxypeptidase activity"/>
    <property type="evidence" value="ECO:0007669"/>
    <property type="project" value="UniProtKB-EC"/>
</dbReference>
<protein>
    <recommendedName>
        <fullName evidence="4">serine-type D-Ala-D-Ala carboxypeptidase</fullName>
        <ecNumber evidence="4">3.4.16.4</ecNumber>
    </recommendedName>
</protein>
<evidence type="ECO:0000256" key="12">
    <source>
        <dbReference type="ARBA" id="ARBA00034000"/>
    </source>
</evidence>
<evidence type="ECO:0000256" key="6">
    <source>
        <dbReference type="ARBA" id="ARBA00022670"/>
    </source>
</evidence>
<dbReference type="Gene3D" id="3.40.710.10">
    <property type="entry name" value="DD-peptidase/beta-lactamase superfamily"/>
    <property type="match status" value="1"/>
</dbReference>
<evidence type="ECO:0000256" key="3">
    <source>
        <dbReference type="ARBA" id="ARBA00007164"/>
    </source>
</evidence>
<dbReference type="Pfam" id="PF07943">
    <property type="entry name" value="PBP5_C"/>
    <property type="match status" value="1"/>
</dbReference>
<keyword evidence="10" id="KW-0573">Peptidoglycan synthesis</keyword>
<keyword evidence="9" id="KW-0133">Cell shape</keyword>
<dbReference type="SUPFAM" id="SSF69189">
    <property type="entry name" value="Penicillin-binding protein associated domain"/>
    <property type="match status" value="1"/>
</dbReference>
<dbReference type="InterPro" id="IPR012907">
    <property type="entry name" value="Peptidase_S11_C"/>
</dbReference>
<feature type="active site" description="Acyl-ester intermediate" evidence="13">
    <location>
        <position position="56"/>
    </location>
</feature>
<dbReference type="InterPro" id="IPR018044">
    <property type="entry name" value="Peptidase_S11"/>
</dbReference>
<comment type="catalytic activity">
    <reaction evidence="12">
        <text>Preferential cleavage: (Ac)2-L-Lys-D-Ala-|-D-Ala. Also transpeptidation of peptidyl-alanyl moieties that are N-acyl substituents of D-alanine.</text>
        <dbReference type="EC" id="3.4.16.4"/>
    </reaction>
</comment>
<dbReference type="PANTHER" id="PTHR21581:SF33">
    <property type="entry name" value="D-ALANYL-D-ALANINE CARBOXYPEPTIDASE DACB"/>
    <property type="match status" value="1"/>
</dbReference>
<accession>A0A1L8CWJ6</accession>
<evidence type="ECO:0000256" key="13">
    <source>
        <dbReference type="PIRSR" id="PIRSR618044-1"/>
    </source>
</evidence>
<comment type="similarity">
    <text evidence="3 15">Belongs to the peptidase S11 family.</text>
</comment>
<dbReference type="EC" id="3.4.16.4" evidence="4"/>
<dbReference type="UniPathway" id="UPA00219"/>
<comment type="caution">
    <text evidence="18">The sequence shown here is derived from an EMBL/GenBank/DDBJ whole genome shotgun (WGS) entry which is preliminary data.</text>
</comment>
<feature type="domain" description="Peptidase S11 D-Ala-D-Ala carboxypeptidase A C-terminal" evidence="17">
    <location>
        <begin position="266"/>
        <end position="354"/>
    </location>
</feature>
<keyword evidence="19" id="KW-1185">Reference proteome</keyword>
<sequence length="391" mass="43247">MKLAKFFAVFILILNLKALVLAGEPQIVGRAAAVINVKSGKFVYLKNPDQKMYPASTTKILTTLIALEKGNLTDMVYVDKEASYVEGSAIWLNPGEKITLEDLLYSIMLNSANDSAIAVAKHIAGNVSSFVREMNDKARELGAKNTHFVNPNGLPNDDHYTTARDLALIARAAMQNPKFREIVATKTKVINRDPKYLRLLINHNKLLWRYEGANGIKTGYTVKARQCLVASANKNGEEFIAVILGSEGSNVYDDAQKLLDYAFANYKTVKVISKGQQIKKAPVTDGRETVSLEAAEDLYDTVYKDEKPEYEYKTSLQELKAPVRAGETLGTLLVCRKGIKVGEVNLIAANGVEPSLAAKGKRIFYPGLLVLAGLFLTFQFLKKYGRIKPKY</sequence>
<feature type="active site" description="Proton acceptor" evidence="13">
    <location>
        <position position="59"/>
    </location>
</feature>
<dbReference type="SUPFAM" id="SSF56601">
    <property type="entry name" value="beta-lactamase/transpeptidase-like"/>
    <property type="match status" value="1"/>
</dbReference>
<gene>
    <name evidence="18" type="ORF">cpu_17870</name>
</gene>
<keyword evidence="8" id="KW-0378">Hydrolase</keyword>
<dbReference type="SMART" id="SM00936">
    <property type="entry name" value="PBP5_C"/>
    <property type="match status" value="1"/>
</dbReference>
<comment type="pathway">
    <text evidence="2">Cell wall biogenesis; peptidoglycan biosynthesis.</text>
</comment>
<evidence type="ECO:0000256" key="1">
    <source>
        <dbReference type="ARBA" id="ARBA00003217"/>
    </source>
</evidence>
<dbReference type="Gene3D" id="2.60.410.10">
    <property type="entry name" value="D-Ala-D-Ala carboxypeptidase, C-terminal domain"/>
    <property type="match status" value="1"/>
</dbReference>
<dbReference type="GO" id="GO:0071555">
    <property type="term" value="P:cell wall organization"/>
    <property type="evidence" value="ECO:0007669"/>
    <property type="project" value="UniProtKB-KW"/>
</dbReference>
<dbReference type="InterPro" id="IPR037167">
    <property type="entry name" value="Peptidase_S11_C_sf"/>
</dbReference>
<dbReference type="RefSeq" id="WP_075859716.1">
    <property type="nucleotide sequence ID" value="NZ_BDJK01000039.1"/>
</dbReference>
<feature type="active site" evidence="13">
    <location>
        <position position="111"/>
    </location>
</feature>
<evidence type="ECO:0000256" key="14">
    <source>
        <dbReference type="PIRSR" id="PIRSR618044-2"/>
    </source>
</evidence>
<evidence type="ECO:0000259" key="17">
    <source>
        <dbReference type="SMART" id="SM00936"/>
    </source>
</evidence>
<name>A0A1L8CWJ6_9THEO</name>
<reference evidence="19" key="1">
    <citation type="submission" date="2016-12" db="EMBL/GenBank/DDBJ databases">
        <title>Draft Genome Sequences od Carboxydothermus pertinax and islandicus, Hydrogenogenic Carboxydotrophic Bacteria.</title>
        <authorList>
            <person name="Fukuyama Y."/>
            <person name="Ohmae K."/>
            <person name="Yoneda Y."/>
            <person name="Yoshida T."/>
            <person name="Sako Y."/>
        </authorList>
    </citation>
    <scope>NUCLEOTIDE SEQUENCE [LARGE SCALE GENOMIC DNA]</scope>
    <source>
        <strain evidence="19">Ug1</strain>
    </source>
</reference>
<proteinExistence type="inferred from homology"/>
<dbReference type="GO" id="GO:0009252">
    <property type="term" value="P:peptidoglycan biosynthetic process"/>
    <property type="evidence" value="ECO:0007669"/>
    <property type="project" value="UniProtKB-UniPathway"/>
</dbReference>
<dbReference type="STRING" id="870242.cpu_17870"/>
<dbReference type="PRINTS" id="PR00725">
    <property type="entry name" value="DADACBPTASE1"/>
</dbReference>
<evidence type="ECO:0000256" key="2">
    <source>
        <dbReference type="ARBA" id="ARBA00004752"/>
    </source>
</evidence>
<feature type="binding site" evidence="14">
    <location>
        <position position="217"/>
    </location>
    <ligand>
        <name>substrate</name>
    </ligand>
</feature>
<comment type="function">
    <text evidence="1">Removes C-terminal D-alanyl residues from sugar-peptide cell wall precursors.</text>
</comment>
<dbReference type="Proteomes" id="UP000187485">
    <property type="component" value="Unassembled WGS sequence"/>
</dbReference>
<keyword evidence="16" id="KW-1133">Transmembrane helix</keyword>
<evidence type="ECO:0000256" key="10">
    <source>
        <dbReference type="ARBA" id="ARBA00022984"/>
    </source>
</evidence>
<evidence type="ECO:0000256" key="9">
    <source>
        <dbReference type="ARBA" id="ARBA00022960"/>
    </source>
</evidence>
<evidence type="ECO:0000256" key="4">
    <source>
        <dbReference type="ARBA" id="ARBA00012448"/>
    </source>
</evidence>
<organism evidence="18 19">
    <name type="scientific">Carboxydothermus pertinax</name>
    <dbReference type="NCBI Taxonomy" id="870242"/>
    <lineage>
        <taxon>Bacteria</taxon>
        <taxon>Bacillati</taxon>
        <taxon>Bacillota</taxon>
        <taxon>Clostridia</taxon>
        <taxon>Thermoanaerobacterales</taxon>
        <taxon>Thermoanaerobacteraceae</taxon>
        <taxon>Carboxydothermus</taxon>
    </lineage>
</organism>
<evidence type="ECO:0000313" key="19">
    <source>
        <dbReference type="Proteomes" id="UP000187485"/>
    </source>
</evidence>
<dbReference type="InterPro" id="IPR015956">
    <property type="entry name" value="Peniciliin-bd_prot_C_sf"/>
</dbReference>
<keyword evidence="5 18" id="KW-0121">Carboxypeptidase</keyword>
<dbReference type="EMBL" id="BDJK01000039">
    <property type="protein sequence ID" value="GAV23277.1"/>
    <property type="molecule type" value="Genomic_DNA"/>
</dbReference>
<keyword evidence="7" id="KW-0732">Signal</keyword>
<evidence type="ECO:0000256" key="8">
    <source>
        <dbReference type="ARBA" id="ARBA00022801"/>
    </source>
</evidence>
<feature type="transmembrane region" description="Helical" evidence="16">
    <location>
        <begin position="363"/>
        <end position="381"/>
    </location>
</feature>
<evidence type="ECO:0000313" key="18">
    <source>
        <dbReference type="EMBL" id="GAV23277.1"/>
    </source>
</evidence>